<protein>
    <submittedName>
        <fullName evidence="1">Uncharacterized protein</fullName>
    </submittedName>
</protein>
<dbReference type="EMBL" id="RBKU01000001">
    <property type="protein sequence ID" value="RKR81891.1"/>
    <property type="molecule type" value="Genomic_DNA"/>
</dbReference>
<evidence type="ECO:0000313" key="1">
    <source>
        <dbReference type="EMBL" id="RKR81891.1"/>
    </source>
</evidence>
<reference evidence="1 2" key="1">
    <citation type="submission" date="2018-10" db="EMBL/GenBank/DDBJ databases">
        <title>Genomic Encyclopedia of Archaeal and Bacterial Type Strains, Phase II (KMG-II): from individual species to whole genera.</title>
        <authorList>
            <person name="Goeker M."/>
        </authorList>
    </citation>
    <scope>NUCLEOTIDE SEQUENCE [LARGE SCALE GENOMIC DNA]</scope>
    <source>
        <strain evidence="1 2">DSM 18602</strain>
    </source>
</reference>
<keyword evidence="2" id="KW-1185">Reference proteome</keyword>
<evidence type="ECO:0000313" key="2">
    <source>
        <dbReference type="Proteomes" id="UP000268007"/>
    </source>
</evidence>
<gene>
    <name evidence="1" type="ORF">BDD43_2052</name>
</gene>
<dbReference type="Proteomes" id="UP000268007">
    <property type="component" value="Unassembled WGS sequence"/>
</dbReference>
<proteinExistence type="predicted"/>
<organism evidence="1 2">
    <name type="scientific">Mucilaginibacter gracilis</name>
    <dbReference type="NCBI Taxonomy" id="423350"/>
    <lineage>
        <taxon>Bacteria</taxon>
        <taxon>Pseudomonadati</taxon>
        <taxon>Bacteroidota</taxon>
        <taxon>Sphingobacteriia</taxon>
        <taxon>Sphingobacteriales</taxon>
        <taxon>Sphingobacteriaceae</taxon>
        <taxon>Mucilaginibacter</taxon>
    </lineage>
</organism>
<name>A0A495IZT5_9SPHI</name>
<comment type="caution">
    <text evidence="1">The sequence shown here is derived from an EMBL/GenBank/DDBJ whole genome shotgun (WGS) entry which is preliminary data.</text>
</comment>
<dbReference type="AlphaFoldDB" id="A0A495IZT5"/>
<sequence length="90" mass="10368">MAHEMIYGAAWKDLIVYPSFVNDSYSSNVAIHPNIVHDHLQFIKVIKFRVDELTSLGIKYSIGRVGEMHQGNMYWRPAKGEELDFSLLPM</sequence>
<dbReference type="RefSeq" id="WP_121197549.1">
    <property type="nucleotide sequence ID" value="NZ_RBKU01000001.1"/>
</dbReference>
<dbReference type="OrthoDB" id="761857at2"/>
<accession>A0A495IZT5</accession>